<dbReference type="EMBL" id="UINC01065713">
    <property type="protein sequence ID" value="SVB95666.1"/>
    <property type="molecule type" value="Genomic_DNA"/>
</dbReference>
<evidence type="ECO:0000313" key="6">
    <source>
        <dbReference type="EMBL" id="SVB95666.1"/>
    </source>
</evidence>
<dbReference type="GO" id="GO:0000179">
    <property type="term" value="F:rRNA (adenine-N6,N6-)-dimethyltransferase activity"/>
    <property type="evidence" value="ECO:0007669"/>
    <property type="project" value="TreeGrafter"/>
</dbReference>
<feature type="non-terminal residue" evidence="6">
    <location>
        <position position="1"/>
    </location>
</feature>
<dbReference type="PANTHER" id="PTHR11727">
    <property type="entry name" value="DIMETHYLADENOSINE TRANSFERASE"/>
    <property type="match status" value="1"/>
</dbReference>
<dbReference type="PANTHER" id="PTHR11727:SF7">
    <property type="entry name" value="DIMETHYLADENOSINE TRANSFERASE-RELATED"/>
    <property type="match status" value="1"/>
</dbReference>
<evidence type="ECO:0000256" key="5">
    <source>
        <dbReference type="SAM" id="MobiDB-lite"/>
    </source>
</evidence>
<keyword evidence="2" id="KW-0808">Transferase</keyword>
<evidence type="ECO:0008006" key="7">
    <source>
        <dbReference type="Google" id="ProtNLM"/>
    </source>
</evidence>
<dbReference type="SUPFAM" id="SSF53335">
    <property type="entry name" value="S-adenosyl-L-methionine-dependent methyltransferases"/>
    <property type="match status" value="1"/>
</dbReference>
<protein>
    <recommendedName>
        <fullName evidence="7">Ribosomal RNA adenine methylase transferase N-terminal domain-containing protein</fullName>
    </recommendedName>
</protein>
<evidence type="ECO:0000256" key="4">
    <source>
        <dbReference type="ARBA" id="ARBA00022884"/>
    </source>
</evidence>
<dbReference type="InterPro" id="IPR001737">
    <property type="entry name" value="KsgA/Erm"/>
</dbReference>
<feature type="non-terminal residue" evidence="6">
    <location>
        <position position="83"/>
    </location>
</feature>
<keyword evidence="3" id="KW-0949">S-adenosyl-L-methionine</keyword>
<evidence type="ECO:0000256" key="3">
    <source>
        <dbReference type="ARBA" id="ARBA00022691"/>
    </source>
</evidence>
<keyword evidence="4" id="KW-0694">RNA-binding</keyword>
<accession>A0A382I7S2</accession>
<organism evidence="6">
    <name type="scientific">marine metagenome</name>
    <dbReference type="NCBI Taxonomy" id="408172"/>
    <lineage>
        <taxon>unclassified sequences</taxon>
        <taxon>metagenomes</taxon>
        <taxon>ecological metagenomes</taxon>
    </lineage>
</organism>
<dbReference type="GO" id="GO:0003723">
    <property type="term" value="F:RNA binding"/>
    <property type="evidence" value="ECO:0007669"/>
    <property type="project" value="UniProtKB-KW"/>
</dbReference>
<sequence>VASVEVRCAVSNQDKNRPAPEETQRRRDGDPSTRPPRSGPRKSLGQHFLTDTRILNRIVVAAELDPGDQVLEIGPGRGVLTRR</sequence>
<proteinExistence type="predicted"/>
<dbReference type="AlphaFoldDB" id="A0A382I7S2"/>
<keyword evidence="1" id="KW-0489">Methyltransferase</keyword>
<dbReference type="Gene3D" id="3.40.50.150">
    <property type="entry name" value="Vaccinia Virus protein VP39"/>
    <property type="match status" value="1"/>
</dbReference>
<dbReference type="PROSITE" id="PS51689">
    <property type="entry name" value="SAM_RNA_A_N6_MT"/>
    <property type="match status" value="1"/>
</dbReference>
<feature type="compositionally biased region" description="Basic and acidic residues" evidence="5">
    <location>
        <begin position="14"/>
        <end position="31"/>
    </location>
</feature>
<feature type="region of interest" description="Disordered" evidence="5">
    <location>
        <begin position="1"/>
        <end position="48"/>
    </location>
</feature>
<dbReference type="InterPro" id="IPR029063">
    <property type="entry name" value="SAM-dependent_MTases_sf"/>
</dbReference>
<evidence type="ECO:0000256" key="2">
    <source>
        <dbReference type="ARBA" id="ARBA00022679"/>
    </source>
</evidence>
<dbReference type="GO" id="GO:0005829">
    <property type="term" value="C:cytosol"/>
    <property type="evidence" value="ECO:0007669"/>
    <property type="project" value="TreeGrafter"/>
</dbReference>
<evidence type="ECO:0000256" key="1">
    <source>
        <dbReference type="ARBA" id="ARBA00022603"/>
    </source>
</evidence>
<dbReference type="Pfam" id="PF00398">
    <property type="entry name" value="RrnaAD"/>
    <property type="match status" value="1"/>
</dbReference>
<reference evidence="6" key="1">
    <citation type="submission" date="2018-05" db="EMBL/GenBank/DDBJ databases">
        <authorList>
            <person name="Lanie J.A."/>
            <person name="Ng W.-L."/>
            <person name="Kazmierczak K.M."/>
            <person name="Andrzejewski T.M."/>
            <person name="Davidsen T.M."/>
            <person name="Wayne K.J."/>
            <person name="Tettelin H."/>
            <person name="Glass J.I."/>
            <person name="Rusch D."/>
            <person name="Podicherti R."/>
            <person name="Tsui H.-C.T."/>
            <person name="Winkler M.E."/>
        </authorList>
    </citation>
    <scope>NUCLEOTIDE SEQUENCE</scope>
</reference>
<name>A0A382I7S2_9ZZZZ</name>
<gene>
    <name evidence="6" type="ORF">METZ01_LOCUS248520</name>
</gene>